<evidence type="ECO:0000313" key="1">
    <source>
        <dbReference type="EMBL" id="QUH22323.1"/>
    </source>
</evidence>
<dbReference type="RefSeq" id="WP_211533266.1">
    <property type="nucleotide sequence ID" value="NZ_CP058560.1"/>
</dbReference>
<dbReference type="KEGG" id="meme:HYG87_00350"/>
<dbReference type="AlphaFoldDB" id="A0A8T8K5C8"/>
<accession>A0A8T8K5C8</accession>
<dbReference type="Proteomes" id="UP000681041">
    <property type="component" value="Chromosome"/>
</dbReference>
<name>A0A8T8K5C8_9EURY</name>
<evidence type="ECO:0000313" key="2">
    <source>
        <dbReference type="Proteomes" id="UP000681041"/>
    </source>
</evidence>
<keyword evidence="2" id="KW-1185">Reference proteome</keyword>
<gene>
    <name evidence="1" type="ORF">HYG87_00350</name>
</gene>
<reference evidence="1" key="1">
    <citation type="submission" date="2020-07" db="EMBL/GenBank/DDBJ databases">
        <title>Methanobacterium. sp. MethCan genome.</title>
        <authorList>
            <person name="Postec A."/>
            <person name="Quemeneur M."/>
        </authorList>
    </citation>
    <scope>NUCLEOTIDE SEQUENCE</scope>
    <source>
        <strain evidence="1">MethCAN</strain>
    </source>
</reference>
<dbReference type="OrthoDB" id="80177at2157"/>
<proteinExistence type="predicted"/>
<dbReference type="GeneID" id="64819168"/>
<sequence>MSLLSIRERGVLRVDPSQILFLIGDTGTVGVVKSLQNQTLFIGTPDEDEVVMFLEEDDLFVISAFGKGIEVEKGIKCMSYLLREMASPIIVLGENHPTSQRLKMVVAVGSQVRLDCNIIPGTHPEQDILCSCESLSGVQIKSTPQGVEIEGNLLVKMEKI</sequence>
<dbReference type="EMBL" id="CP058560">
    <property type="protein sequence ID" value="QUH22323.1"/>
    <property type="molecule type" value="Genomic_DNA"/>
</dbReference>
<organism evidence="1 2">
    <name type="scientific">Methanobacterium alkalithermotolerans</name>
    <dbReference type="NCBI Taxonomy" id="2731220"/>
    <lineage>
        <taxon>Archaea</taxon>
        <taxon>Methanobacteriati</taxon>
        <taxon>Methanobacteriota</taxon>
        <taxon>Methanomada group</taxon>
        <taxon>Methanobacteria</taxon>
        <taxon>Methanobacteriales</taxon>
        <taxon>Methanobacteriaceae</taxon>
        <taxon>Methanobacterium</taxon>
    </lineage>
</organism>
<protein>
    <submittedName>
        <fullName evidence="1">Uncharacterized protein</fullName>
    </submittedName>
</protein>